<sequence>EEISQTEKAKFGELCQYSPGRLWFSRYVNSQRVHNKRVTEPVFFRLMQYFAVCLFECKEAEDFSPAKTLMTMCFTFYYEEDMTLRELGRPMAFIELNFAAFGDFPIGMRSVTPQTYEG</sequence>
<proteinExistence type="predicted"/>
<comment type="caution">
    <text evidence="1">The sequence shown here is derived from an EMBL/GenBank/DDBJ whole genome shotgun (WGS) entry which is preliminary data.</text>
</comment>
<accession>A0AAD8FF32</accession>
<reference evidence="1" key="1">
    <citation type="journal article" date="2023" name="PLoS Negl. Trop. Dis.">
        <title>A genome sequence for Biomphalaria pfeifferi, the major vector snail for the human-infecting parasite Schistosoma mansoni.</title>
        <authorList>
            <person name="Bu L."/>
            <person name="Lu L."/>
            <person name="Laidemitt M.R."/>
            <person name="Zhang S.M."/>
            <person name="Mutuku M."/>
            <person name="Mkoji G."/>
            <person name="Steinauer M."/>
            <person name="Loker E.S."/>
        </authorList>
    </citation>
    <scope>NUCLEOTIDE SEQUENCE</scope>
    <source>
        <strain evidence="1">KasaAsao</strain>
    </source>
</reference>
<dbReference type="PANTHER" id="PTHR13663:SF2">
    <property type="entry name" value="SIMILAR TO RIKEN CDNA 6430548M08"/>
    <property type="match status" value="1"/>
</dbReference>
<dbReference type="InterPro" id="IPR039872">
    <property type="entry name" value="KIAA0513"/>
</dbReference>
<keyword evidence="2" id="KW-1185">Reference proteome</keyword>
<feature type="non-terminal residue" evidence="1">
    <location>
        <position position="1"/>
    </location>
</feature>
<dbReference type="EMBL" id="JASAOG010000033">
    <property type="protein sequence ID" value="KAK0060844.1"/>
    <property type="molecule type" value="Genomic_DNA"/>
</dbReference>
<dbReference type="PANTHER" id="PTHR13663">
    <property type="entry name" value="SIMILAR TO RIKEN CDNA 6430548M08"/>
    <property type="match status" value="1"/>
</dbReference>
<name>A0AAD8FF32_BIOPF</name>
<protein>
    <submittedName>
        <fullName evidence="1">Uncharacterized protein</fullName>
    </submittedName>
</protein>
<organism evidence="1 2">
    <name type="scientific">Biomphalaria pfeifferi</name>
    <name type="common">Bloodfluke planorb</name>
    <name type="synonym">Freshwater snail</name>
    <dbReference type="NCBI Taxonomy" id="112525"/>
    <lineage>
        <taxon>Eukaryota</taxon>
        <taxon>Metazoa</taxon>
        <taxon>Spiralia</taxon>
        <taxon>Lophotrochozoa</taxon>
        <taxon>Mollusca</taxon>
        <taxon>Gastropoda</taxon>
        <taxon>Heterobranchia</taxon>
        <taxon>Euthyneura</taxon>
        <taxon>Panpulmonata</taxon>
        <taxon>Hygrophila</taxon>
        <taxon>Lymnaeoidea</taxon>
        <taxon>Planorbidae</taxon>
        <taxon>Biomphalaria</taxon>
    </lineage>
</organism>
<dbReference type="Proteomes" id="UP001233172">
    <property type="component" value="Unassembled WGS sequence"/>
</dbReference>
<gene>
    <name evidence="1" type="ORF">Bpfe_009713</name>
</gene>
<reference evidence="1" key="2">
    <citation type="submission" date="2023-04" db="EMBL/GenBank/DDBJ databases">
        <authorList>
            <person name="Bu L."/>
            <person name="Lu L."/>
            <person name="Laidemitt M.R."/>
            <person name="Zhang S.M."/>
            <person name="Mutuku M."/>
            <person name="Mkoji G."/>
            <person name="Steinauer M."/>
            <person name="Loker E.S."/>
        </authorList>
    </citation>
    <scope>NUCLEOTIDE SEQUENCE</scope>
    <source>
        <strain evidence="1">KasaAsao</strain>
        <tissue evidence="1">Whole Snail</tissue>
    </source>
</reference>
<dbReference type="AlphaFoldDB" id="A0AAD8FF32"/>
<evidence type="ECO:0000313" key="2">
    <source>
        <dbReference type="Proteomes" id="UP001233172"/>
    </source>
</evidence>
<evidence type="ECO:0000313" key="1">
    <source>
        <dbReference type="EMBL" id="KAK0060844.1"/>
    </source>
</evidence>